<evidence type="ECO:0000259" key="8">
    <source>
        <dbReference type="Pfam" id="PF07156"/>
    </source>
</evidence>
<dbReference type="Proteomes" id="UP001652625">
    <property type="component" value="Chromosome 04"/>
</dbReference>
<organism evidence="9 10">
    <name type="scientific">Hydra vulgaris</name>
    <name type="common">Hydra</name>
    <name type="synonym">Hydra attenuata</name>
    <dbReference type="NCBI Taxonomy" id="6087"/>
    <lineage>
        <taxon>Eukaryota</taxon>
        <taxon>Metazoa</taxon>
        <taxon>Cnidaria</taxon>
        <taxon>Hydrozoa</taxon>
        <taxon>Hydroidolina</taxon>
        <taxon>Anthoathecata</taxon>
        <taxon>Aplanulata</taxon>
        <taxon>Hydridae</taxon>
        <taxon>Hydra</taxon>
    </lineage>
</organism>
<dbReference type="PROSITE" id="PS51257">
    <property type="entry name" value="PROKAR_LIPOPROTEIN"/>
    <property type="match status" value="1"/>
</dbReference>
<keyword evidence="9" id="KW-1185">Reference proteome</keyword>
<protein>
    <submittedName>
        <fullName evidence="10">Prenylcysteine oxidase 1 isoform X2</fullName>
    </submittedName>
</protein>
<proteinExistence type="inferred from homology"/>
<dbReference type="Gene3D" id="3.50.50.60">
    <property type="entry name" value="FAD/NAD(P)-binding domain"/>
    <property type="match status" value="1"/>
</dbReference>
<evidence type="ECO:0000256" key="2">
    <source>
        <dbReference type="ARBA" id="ARBA00009967"/>
    </source>
</evidence>
<keyword evidence="4" id="KW-0732">Signal</keyword>
<dbReference type="PANTHER" id="PTHR15944">
    <property type="entry name" value="FARNESYLCYSTEINE LYASE"/>
    <property type="match status" value="1"/>
</dbReference>
<comment type="similarity">
    <text evidence="2">Belongs to the prenylcysteine oxidase family.</text>
</comment>
<evidence type="ECO:0000256" key="5">
    <source>
        <dbReference type="ARBA" id="ARBA00022827"/>
    </source>
</evidence>
<reference evidence="10" key="1">
    <citation type="submission" date="2025-08" db="UniProtKB">
        <authorList>
            <consortium name="RefSeq"/>
        </authorList>
    </citation>
    <scope>IDENTIFICATION</scope>
</reference>
<keyword evidence="7" id="KW-0325">Glycoprotein</keyword>
<evidence type="ECO:0000313" key="10">
    <source>
        <dbReference type="RefSeq" id="XP_065652021.1"/>
    </source>
</evidence>
<dbReference type="SUPFAM" id="SSF51905">
    <property type="entry name" value="FAD/NAD(P)-binding domain"/>
    <property type="match status" value="1"/>
</dbReference>
<dbReference type="InterPro" id="IPR017046">
    <property type="entry name" value="Prenylcysteine_Oxase1"/>
</dbReference>
<dbReference type="GeneID" id="100200423"/>
<sequence>MLKLVSVTATATALSCFGCHSLYHSLNTKVECEIKEKIVTNNKKLHLNESCHKVAIIGSGIGGCSAAYFLRKLMPNVKIDVYEKSHIVGGRLSIVKVGDHEFEAGGSIIHNKNQYMVNFMKETGLQPNFKPEKNFGIYNDEHFVFVESGVKICNFLKLLWRYGPYTLYKMNLVVNETLKQFDNIYSLQEYQKAYRTVEELLVDIGGKKFLQYTKETLANIMLKEGVSKKLIDELVTAAIRVNYGQNTNINAFAGLVALAGIQGDSLFSIKGGNYQVCKNLLSISYVNLMLDQEISSIEKCYNNSTKKVYYNLEFNNNERSKVNYDCVIVAAPLEAPKCILKCNNCLDWPNTQGSFKQIFATFVQGCLKYDTLNCKNENEVPSFVLTTENLKLKYTSIGIQTDVYGIVPEKKIYKLFSHYKLSDDDLKSCFHLDNSLTPNRVVEWYAYPAYNVPEVFAPFKLDDGVFYVNAIERAASAMEMSAIGGRNAAILSYQYLEK</sequence>
<gene>
    <name evidence="10" type="primary">LOC100200423</name>
</gene>
<evidence type="ECO:0000256" key="6">
    <source>
        <dbReference type="ARBA" id="ARBA00023002"/>
    </source>
</evidence>
<feature type="domain" description="Prenylcysteine lyase" evidence="8">
    <location>
        <begin position="145"/>
        <end position="495"/>
    </location>
</feature>
<keyword evidence="5" id="KW-0274">FAD</keyword>
<evidence type="ECO:0000256" key="1">
    <source>
        <dbReference type="ARBA" id="ARBA00001974"/>
    </source>
</evidence>
<dbReference type="InterPro" id="IPR010795">
    <property type="entry name" value="Prenylcys_lyase"/>
</dbReference>
<evidence type="ECO:0000256" key="7">
    <source>
        <dbReference type="ARBA" id="ARBA00023180"/>
    </source>
</evidence>
<dbReference type="Pfam" id="PF07156">
    <property type="entry name" value="Prenylcys_lyase"/>
    <property type="match status" value="1"/>
</dbReference>
<keyword evidence="3" id="KW-0285">Flavoprotein</keyword>
<evidence type="ECO:0000256" key="4">
    <source>
        <dbReference type="ARBA" id="ARBA00022729"/>
    </source>
</evidence>
<keyword evidence="6" id="KW-0560">Oxidoreductase</keyword>
<name>A0ABM4BS92_HYDVU</name>
<evidence type="ECO:0000313" key="9">
    <source>
        <dbReference type="Proteomes" id="UP001652625"/>
    </source>
</evidence>
<accession>A0ABM4BS92</accession>
<comment type="cofactor">
    <cofactor evidence="1">
        <name>FAD</name>
        <dbReference type="ChEBI" id="CHEBI:57692"/>
    </cofactor>
</comment>
<dbReference type="RefSeq" id="XP_065652021.1">
    <property type="nucleotide sequence ID" value="XM_065795949.1"/>
</dbReference>
<dbReference type="Pfam" id="PF13450">
    <property type="entry name" value="NAD_binding_8"/>
    <property type="match status" value="1"/>
</dbReference>
<evidence type="ECO:0000256" key="3">
    <source>
        <dbReference type="ARBA" id="ARBA00022630"/>
    </source>
</evidence>
<dbReference type="PANTHER" id="PTHR15944:SF0">
    <property type="entry name" value="PRENYLCYSTEINE LYASE DOMAIN-CONTAINING PROTEIN"/>
    <property type="match status" value="1"/>
</dbReference>
<dbReference type="InterPro" id="IPR036188">
    <property type="entry name" value="FAD/NAD-bd_sf"/>
</dbReference>